<dbReference type="RefSeq" id="WP_052021131.1">
    <property type="nucleotide sequence ID" value="NZ_AYXG01000097.1"/>
</dbReference>
<reference evidence="4 5" key="1">
    <citation type="journal article" date="2014" name="Genome Announc.">
        <title>Draft Genome Sequence of the Antitrypanosomally Active Sponge-Associated Bacterium Actinokineospora sp. Strain EG49.</title>
        <authorList>
            <person name="Harjes J."/>
            <person name="Ryu T."/>
            <person name="Abdelmohsen U.R."/>
            <person name="Moitinho-Silva L."/>
            <person name="Horn H."/>
            <person name="Ravasi T."/>
            <person name="Hentschel U."/>
        </authorList>
    </citation>
    <scope>NUCLEOTIDE SEQUENCE [LARGE SCALE GENOMIC DNA]</scope>
    <source>
        <strain evidence="4 5">EG49</strain>
    </source>
</reference>
<dbReference type="InterPro" id="IPR007484">
    <property type="entry name" value="Peptidase_M28"/>
</dbReference>
<feature type="transmembrane region" description="Helical" evidence="2">
    <location>
        <begin position="553"/>
        <end position="573"/>
    </location>
</feature>
<feature type="transmembrane region" description="Helical" evidence="2">
    <location>
        <begin position="408"/>
        <end position="428"/>
    </location>
</feature>
<evidence type="ECO:0000256" key="1">
    <source>
        <dbReference type="SAM" id="MobiDB-lite"/>
    </source>
</evidence>
<protein>
    <submittedName>
        <fullName evidence="4">Peptidase, M20/M25/M40 family</fullName>
    </submittedName>
</protein>
<accession>W7IM40</accession>
<dbReference type="GO" id="GO:0008235">
    <property type="term" value="F:metalloexopeptidase activity"/>
    <property type="evidence" value="ECO:0007669"/>
    <property type="project" value="InterPro"/>
</dbReference>
<feature type="region of interest" description="Disordered" evidence="1">
    <location>
        <begin position="695"/>
        <end position="714"/>
    </location>
</feature>
<dbReference type="eggNOG" id="COG2234">
    <property type="taxonomic scope" value="Bacteria"/>
</dbReference>
<feature type="region of interest" description="Disordered" evidence="1">
    <location>
        <begin position="481"/>
        <end position="546"/>
    </location>
</feature>
<gene>
    <name evidence="4" type="ORF">UO65_2691</name>
</gene>
<feature type="transmembrane region" description="Helical" evidence="2">
    <location>
        <begin position="613"/>
        <end position="630"/>
    </location>
</feature>
<feature type="compositionally biased region" description="Polar residues" evidence="1">
    <location>
        <begin position="500"/>
        <end position="524"/>
    </location>
</feature>
<dbReference type="EMBL" id="AYXG01000097">
    <property type="protein sequence ID" value="EWC61980.1"/>
    <property type="molecule type" value="Genomic_DNA"/>
</dbReference>
<dbReference type="PATRIC" id="fig|909613.9.peg.2691"/>
<dbReference type="AlphaFoldDB" id="W7IM40"/>
<evidence type="ECO:0000259" key="3">
    <source>
        <dbReference type="Pfam" id="PF04389"/>
    </source>
</evidence>
<comment type="caution">
    <text evidence="4">The sequence shown here is derived from an EMBL/GenBank/DDBJ whole genome shotgun (WGS) entry which is preliminary data.</text>
</comment>
<keyword evidence="5" id="KW-1185">Reference proteome</keyword>
<dbReference type="OrthoDB" id="9778250at2"/>
<evidence type="ECO:0000313" key="4">
    <source>
        <dbReference type="EMBL" id="EWC61980.1"/>
    </source>
</evidence>
<keyword evidence="2" id="KW-0812">Transmembrane</keyword>
<organism evidence="4 5">
    <name type="scientific">Actinokineospora spheciospongiae</name>
    <dbReference type="NCBI Taxonomy" id="909613"/>
    <lineage>
        <taxon>Bacteria</taxon>
        <taxon>Bacillati</taxon>
        <taxon>Actinomycetota</taxon>
        <taxon>Actinomycetes</taxon>
        <taxon>Pseudonocardiales</taxon>
        <taxon>Pseudonocardiaceae</taxon>
        <taxon>Actinokineospora</taxon>
    </lineage>
</organism>
<dbReference type="SUPFAM" id="SSF53187">
    <property type="entry name" value="Zn-dependent exopeptidases"/>
    <property type="match status" value="1"/>
</dbReference>
<dbReference type="STRING" id="909613.UO65_2691"/>
<dbReference type="Proteomes" id="UP000019277">
    <property type="component" value="Unassembled WGS sequence"/>
</dbReference>
<dbReference type="PANTHER" id="PTHR12147:SF26">
    <property type="entry name" value="PEPTIDASE M28 DOMAIN-CONTAINING PROTEIN"/>
    <property type="match status" value="1"/>
</dbReference>
<keyword evidence="2" id="KW-1133">Transmembrane helix</keyword>
<feature type="transmembrane region" description="Helical" evidence="2">
    <location>
        <begin position="333"/>
        <end position="351"/>
    </location>
</feature>
<feature type="compositionally biased region" description="Low complexity" evidence="1">
    <location>
        <begin position="481"/>
        <end position="494"/>
    </location>
</feature>
<evidence type="ECO:0000256" key="2">
    <source>
        <dbReference type="SAM" id="Phobius"/>
    </source>
</evidence>
<feature type="transmembrane region" description="Helical" evidence="2">
    <location>
        <begin position="12"/>
        <end position="33"/>
    </location>
</feature>
<dbReference type="eggNOG" id="COG1455">
    <property type="taxonomic scope" value="Bacteria"/>
</dbReference>
<evidence type="ECO:0000313" key="5">
    <source>
        <dbReference type="Proteomes" id="UP000019277"/>
    </source>
</evidence>
<dbReference type="Gene3D" id="3.40.630.10">
    <property type="entry name" value="Zn peptidases"/>
    <property type="match status" value="1"/>
</dbReference>
<dbReference type="InterPro" id="IPR045175">
    <property type="entry name" value="M28_fam"/>
</dbReference>
<feature type="domain" description="Peptidase M28" evidence="3">
    <location>
        <begin position="112"/>
        <end position="297"/>
    </location>
</feature>
<proteinExistence type="predicted"/>
<dbReference type="Pfam" id="PF04389">
    <property type="entry name" value="Peptidase_M28"/>
    <property type="match status" value="1"/>
</dbReference>
<keyword evidence="2" id="KW-0472">Membrane</keyword>
<feature type="transmembrane region" description="Helical" evidence="2">
    <location>
        <begin position="580"/>
        <end position="601"/>
    </location>
</feature>
<dbReference type="GO" id="GO:0006508">
    <property type="term" value="P:proteolysis"/>
    <property type="evidence" value="ECO:0007669"/>
    <property type="project" value="InterPro"/>
</dbReference>
<name>W7IM40_9PSEU</name>
<feature type="transmembrane region" description="Helical" evidence="2">
    <location>
        <begin position="363"/>
        <end position="388"/>
    </location>
</feature>
<sequence length="824" mass="85098">MIDGDRPRTRRPVPALAALLATAAVATLTLLGFTPPEPLGADAPADTFSAARAEAHLAAIAQRPHPIGTADNARVRQYITDTATAHGASTTTETGEVSHSRAGVQRLATVHNVVARIHGTAPGPVPLLLVAHHDSVPTSPGAADDGAAVAALLETLRTTAAHPPRNDVVFLFTDGEEMGLLGARAHVERHRGDGFGPVFNFEARGSGGPVWMFQTGRDNADLVSAFADASTRPVANSMAAAVYALLPNSSDFTVFLDHGAHGLNSAFINQVHHYHSPHDDLAHLDRASLQHHGETMTGLIRVLGDTDLTATGTGDAIYFDLFSRVLLHYPDTLVIPLTATSAAALAWLLVAATRRHRLRPGTLAATTAAALGTALGGGVLGHLGWLAINTARPDLDFLPLGEPYGRGWFLAGFTALAAAALLLGVRALRRRTRTELLSGVLTLTALLLITTTVVLPGGTFLFQWTLLAGLPALWWSTRHPTPSTATPTAVSTPTGDDANPGTSSAGALNTSGTEAAKTTGSTSAAEVPATAASHPADPADHADPAGRGGRGDVIGLLLAALPALVAAALYPAITASLYTALGLPLAAAAMVLTLLGALHTAPLLAELPTPGRLGTTLAVAAVVLLVLGTTRTGFTPTQPRPDSLIYLREDTGATWLSPDPTTDPWTARALGDNPTTADLSTTYPLLPGPVLRAPAPTFDLPTPTTDTLSDTTTGPTRTVAVRITPATQAWRTQLTITPTTQDCAVDGTPIAPTTPVELYGKATGTTLTCRIPAGTTLTLALTDQWIGLPPEAATAVGPRPDDTILVPSGTRPHDSALITTTATI</sequence>
<feature type="transmembrane region" description="Helical" evidence="2">
    <location>
        <begin position="440"/>
        <end position="466"/>
    </location>
</feature>
<dbReference type="PANTHER" id="PTHR12147">
    <property type="entry name" value="METALLOPEPTIDASE M28 FAMILY MEMBER"/>
    <property type="match status" value="1"/>
</dbReference>